<evidence type="ECO:0000256" key="3">
    <source>
        <dbReference type="ARBA" id="ARBA00022729"/>
    </source>
</evidence>
<dbReference type="Gene3D" id="2.60.40.1940">
    <property type="match status" value="1"/>
</dbReference>
<dbReference type="PANTHER" id="PTHR11412">
    <property type="entry name" value="MACROGLOBULIN / COMPLEMENT"/>
    <property type="match status" value="1"/>
</dbReference>
<keyword evidence="3 11" id="KW-0732">Signal</keyword>
<feature type="chain" id="PRO_5014643358" description="TEP1-F" evidence="11">
    <location>
        <begin position="22"/>
        <end position="1351"/>
    </location>
</feature>
<dbReference type="Pfam" id="PF17789">
    <property type="entry name" value="MG4"/>
    <property type="match status" value="1"/>
</dbReference>
<evidence type="ECO:0000256" key="2">
    <source>
        <dbReference type="ARBA" id="ARBA00022525"/>
    </source>
</evidence>
<dbReference type="InterPro" id="IPR047565">
    <property type="entry name" value="Alpha-macroglob_thiol-ester_cl"/>
</dbReference>
<dbReference type="InterPro" id="IPR041555">
    <property type="entry name" value="MG3"/>
</dbReference>
<dbReference type="SMART" id="SM01419">
    <property type="entry name" value="Thiol-ester_cl"/>
    <property type="match status" value="1"/>
</dbReference>
<dbReference type="InterPro" id="IPR040839">
    <property type="entry name" value="MG4"/>
</dbReference>
<dbReference type="Gene3D" id="2.60.40.10">
    <property type="entry name" value="Immunoglobulins"/>
    <property type="match status" value="2"/>
</dbReference>
<keyword evidence="5" id="KW-0882">Thioester bond</keyword>
<dbReference type="SUPFAM" id="SSF49410">
    <property type="entry name" value="Alpha-macroglobulin receptor domain"/>
    <property type="match status" value="1"/>
</dbReference>
<dbReference type="GO" id="GO:0004866">
    <property type="term" value="F:endopeptidase inhibitor activity"/>
    <property type="evidence" value="ECO:0007669"/>
    <property type="project" value="InterPro"/>
</dbReference>
<evidence type="ECO:0000256" key="5">
    <source>
        <dbReference type="ARBA" id="ARBA00022966"/>
    </source>
</evidence>
<comment type="subcellular location">
    <subcellularLocation>
        <location evidence="1">Secreted</location>
    </subcellularLocation>
</comment>
<dbReference type="Pfam" id="PF07677">
    <property type="entry name" value="A2M_recep"/>
    <property type="match status" value="1"/>
</dbReference>
<evidence type="ECO:0000259" key="12">
    <source>
        <dbReference type="PROSITE" id="PS51379"/>
    </source>
</evidence>
<sequence>MLWRGGFSFWVVLALIGFTHALLIVGPKSLRANRDYTVVVSNFYGKLNKADLLLRLQGEDDKGQTLLNLTRTIDVRLNTRKDVVFQIPPITSDGYFKITIEGVRGFVYNEEVELEYLDKSISGLIQLSKPVYKPGDSVQFRVIVLDPDLKPPSGLKMVIVSVQDSVGNNIRKWSDAQLYNGVFEGQLDIAPSPLLGTYNIKVEANNKPLVSKPFEVKEYVLSTFKMDVFPTVMPLEEHQALNLTITANYYFGKPVIGTVKVQLYDGDNNLELSKTYDVNGMLQVYLPFTAELILFEKQQDFKVNVSFIEQYTNRTVSKEHHITMYKHKYQVTLRKHRPAFYPGSTFQYQLKIENHDGTPAKGVTVHVRIDGLQLAIGSEQSYTSDDTGTIDLPFDSAALTEPADIIVSLNQQEVLHETIERMEQRMDTYITVQSNSSNAGLNQKIKIDVACSDHMTFLAYYVVSKRNIVDAGFIRLNKVPKHRFQLVASGKMVPRSQIIVVTVANNMIVHGYVNIEFEEFSNNFDLRMKQNEVSPGSQIELLVTGPQRAYVALASYDQSLLQHGREHDIAREDIWKFVDNFNTIESDDYETFHSMGLFVRSLEEFKVDRAQEKTGRQGVSGRGSTFPVSFRTNFLESWMWKNITIPRTGGSALIEKVPDTTTSWYLTGFSIDPVHGLGMMKRPIQFTTVQQFYIVDNLPYSIKRGEAVVLQFTLFNTLGAEYFADVTLHNMANQIEFVGQPAGEASYTKTYTVPPNVGIPVSFLVKARHLGEMLVRVETSIMQGLERDAIEKIIRVLPESLPKTKTTTRFFSHETYLNQSFLIDLDIDKNADPNSVKIDFFVIPNVLSKVVKNLGHLLNSPAGSGEQNMIHFVPNVIVLDYLKTIGSKHTSNMQKATRLLLRCYQRQLQFRQPDGSFGVWKDQGGSVFLTAFVAKSMKPAAKYLDEIDQEMVAKAFEWLSTKQQEDGSFIEIGSIFYSDMQSGSRQNIALTAYVLIAFLEKGKEAFERLTVIERGMHYIASHIENITDPYDLSIATYALWLNNHSHKNTALKRLIEKSVESNTKRYWPRESNQIETTAYALLAYVEAGKYPEGVAIMRWLVKQRYATGSFPRTQDTFVALKALTKLAEKIFPKSNNYVIKLEHAQERKEFTVNSANISFVSAERLPNTIKDLKVTFTGTGTALVQVAYQYSTNVLQSSNRFNIAVTRMDTTSSFVLKLHICSSFEPAWPGEHSNMALVEVNLPSGYVVDTNCISQATTVNPIREKEILYGATSVVLYYDNMGNERNCFVITAYRRFKVALRRPAYVKVHDYYNPNFFAITAYEVDQQELCDLCDSDECISTCPRGAGRPHV</sequence>
<dbReference type="VEuPathDB" id="VectorBase:ADAR2_012013"/>
<dbReference type="PROSITE" id="PS51379">
    <property type="entry name" value="4FE4S_FER_2"/>
    <property type="match status" value="1"/>
</dbReference>
<dbReference type="VEuPathDB" id="VectorBase:ADAC001651"/>
<comment type="subunit">
    <text evidence="9">Heterodimer of a TEP1-N chain and an TEP1-C chain non-covalently linked. Forms a complex composed of TEP1-N and TEP1-C heterodimer, LRIM1 and APL1C; the interaction stabilizes TEP1-N and TEP1-C heterodimer, prevents its binding to tissues while circulating in the hemolymph and protects the thioester bond from hydrolysis. Mature TEP1 and to a lesser extent full-length TEP1 interact with SPCLIP1; the interaction is induced by microbial infection.</text>
</comment>
<dbReference type="FunFam" id="2.60.40.1930:FF:000001">
    <property type="entry name" value="CD109 isoform 3"/>
    <property type="match status" value="1"/>
</dbReference>
<dbReference type="InterPro" id="IPR008930">
    <property type="entry name" value="Terpenoid_cyclase/PrenylTrfase"/>
</dbReference>
<dbReference type="InterPro" id="IPR011626">
    <property type="entry name" value="Alpha-macroglobulin_TED"/>
</dbReference>
<evidence type="ECO:0000313" key="13">
    <source>
        <dbReference type="EMBL" id="MBW79828.1"/>
    </source>
</evidence>
<dbReference type="Gene3D" id="1.50.10.20">
    <property type="match status" value="1"/>
</dbReference>
<dbReference type="PANTHER" id="PTHR11412:SF136">
    <property type="entry name" value="CD109 ANTIGEN"/>
    <property type="match status" value="1"/>
</dbReference>
<protein>
    <recommendedName>
        <fullName evidence="10">TEP1-F</fullName>
    </recommendedName>
</protein>
<dbReference type="GO" id="GO:0002376">
    <property type="term" value="P:immune system process"/>
    <property type="evidence" value="ECO:0007669"/>
    <property type="project" value="UniProtKB-KW"/>
</dbReference>
<dbReference type="SMART" id="SM01359">
    <property type="entry name" value="A2M_N_2"/>
    <property type="match status" value="1"/>
</dbReference>
<dbReference type="Pfam" id="PF07703">
    <property type="entry name" value="A2M_BRD"/>
    <property type="match status" value="1"/>
</dbReference>
<dbReference type="SMART" id="SM01360">
    <property type="entry name" value="A2M"/>
    <property type="match status" value="1"/>
</dbReference>
<organism evidence="13">
    <name type="scientific">Anopheles darlingi</name>
    <name type="common">Mosquito</name>
    <dbReference type="NCBI Taxonomy" id="43151"/>
    <lineage>
        <taxon>Eukaryota</taxon>
        <taxon>Metazoa</taxon>
        <taxon>Ecdysozoa</taxon>
        <taxon>Arthropoda</taxon>
        <taxon>Hexapoda</taxon>
        <taxon>Insecta</taxon>
        <taxon>Pterygota</taxon>
        <taxon>Neoptera</taxon>
        <taxon>Endopterygota</taxon>
        <taxon>Diptera</taxon>
        <taxon>Nematocera</taxon>
        <taxon>Culicoidea</taxon>
        <taxon>Culicidae</taxon>
        <taxon>Anophelinae</taxon>
        <taxon>Anopheles</taxon>
    </lineage>
</organism>
<dbReference type="Pfam" id="PF21412">
    <property type="entry name" value="TEP1_CUB2"/>
    <property type="match status" value="1"/>
</dbReference>
<evidence type="ECO:0000256" key="7">
    <source>
        <dbReference type="ARBA" id="ARBA00023180"/>
    </source>
</evidence>
<keyword evidence="7" id="KW-0325">Glycoprotein</keyword>
<dbReference type="InterPro" id="IPR036595">
    <property type="entry name" value="A-macroglobulin_rcpt-bd_sf"/>
</dbReference>
<dbReference type="GO" id="GO:0005615">
    <property type="term" value="C:extracellular space"/>
    <property type="evidence" value="ECO:0007669"/>
    <property type="project" value="InterPro"/>
</dbReference>
<proteinExistence type="predicted"/>
<dbReference type="Gene3D" id="2.20.130.20">
    <property type="match status" value="2"/>
</dbReference>
<evidence type="ECO:0000256" key="1">
    <source>
        <dbReference type="ARBA" id="ARBA00004613"/>
    </source>
</evidence>
<feature type="domain" description="4Fe-4S ferredoxin-type" evidence="12">
    <location>
        <begin position="1320"/>
        <end position="1351"/>
    </location>
</feature>
<dbReference type="InterPro" id="IPR011625">
    <property type="entry name" value="A2M_N_BRD"/>
</dbReference>
<keyword evidence="4" id="KW-0391">Immunity</keyword>
<dbReference type="Pfam" id="PF07678">
    <property type="entry name" value="TED_complement"/>
    <property type="match status" value="1"/>
</dbReference>
<dbReference type="InterPro" id="IPR050473">
    <property type="entry name" value="A2M/Complement_sys"/>
</dbReference>
<dbReference type="Pfam" id="PF01835">
    <property type="entry name" value="MG2"/>
    <property type="match status" value="1"/>
</dbReference>
<dbReference type="Pfam" id="PF00207">
    <property type="entry name" value="A2M"/>
    <property type="match status" value="1"/>
</dbReference>
<dbReference type="InterPro" id="IPR049135">
    <property type="entry name" value="TEP1_CUB2"/>
</dbReference>
<dbReference type="InterPro" id="IPR009048">
    <property type="entry name" value="A-macroglobulin_rcpt-bd"/>
</dbReference>
<reference evidence="13" key="1">
    <citation type="submission" date="2018-01" db="EMBL/GenBank/DDBJ databases">
        <title>An insight into the sialome of Amazonian anophelines.</title>
        <authorList>
            <person name="Ribeiro J.M."/>
            <person name="Scarpassa V."/>
            <person name="Calvo E."/>
        </authorList>
    </citation>
    <scope>NUCLEOTIDE SEQUENCE</scope>
</reference>
<accession>A0A2M4DRR5</accession>
<evidence type="ECO:0000256" key="11">
    <source>
        <dbReference type="SAM" id="SignalP"/>
    </source>
</evidence>
<keyword evidence="2" id="KW-0964">Secreted</keyword>
<dbReference type="Gene3D" id="2.60.40.1930">
    <property type="match status" value="2"/>
</dbReference>
<feature type="signal peptide" evidence="11">
    <location>
        <begin position="1"/>
        <end position="21"/>
    </location>
</feature>
<dbReference type="Pfam" id="PF17791">
    <property type="entry name" value="MG3"/>
    <property type="match status" value="1"/>
</dbReference>
<dbReference type="InterPro" id="IPR013783">
    <property type="entry name" value="Ig-like_fold"/>
</dbReference>
<dbReference type="SUPFAM" id="SSF48239">
    <property type="entry name" value="Terpenoid cyclases/Protein prenyltransferases"/>
    <property type="match status" value="1"/>
</dbReference>
<evidence type="ECO:0000256" key="8">
    <source>
        <dbReference type="ARBA" id="ARBA00057615"/>
    </source>
</evidence>
<dbReference type="InterPro" id="IPR001599">
    <property type="entry name" value="Macroglobln_a2"/>
</dbReference>
<dbReference type="EMBL" id="GGFL01015650">
    <property type="protein sequence ID" value="MBW79828.1"/>
    <property type="molecule type" value="Transcribed_RNA"/>
</dbReference>
<name>A0A2M4DRR5_ANODA</name>
<dbReference type="Gene3D" id="2.60.120.1540">
    <property type="match status" value="1"/>
</dbReference>
<dbReference type="InterPro" id="IPR017896">
    <property type="entry name" value="4Fe4S_Fe-S-bd"/>
</dbReference>
<dbReference type="InterPro" id="IPR002890">
    <property type="entry name" value="MG2"/>
</dbReference>
<evidence type="ECO:0000256" key="10">
    <source>
        <dbReference type="ARBA" id="ARBA00078071"/>
    </source>
</evidence>
<dbReference type="Gene3D" id="2.60.40.690">
    <property type="entry name" value="Alpha-macroglobulin, receptor-binding domain"/>
    <property type="match status" value="1"/>
</dbReference>
<dbReference type="SMART" id="SM01361">
    <property type="entry name" value="A2M_recep"/>
    <property type="match status" value="1"/>
</dbReference>
<evidence type="ECO:0000256" key="4">
    <source>
        <dbReference type="ARBA" id="ARBA00022859"/>
    </source>
</evidence>
<evidence type="ECO:0000256" key="6">
    <source>
        <dbReference type="ARBA" id="ARBA00023157"/>
    </source>
</evidence>
<dbReference type="Gene3D" id="2.60.40.2950">
    <property type="match status" value="1"/>
</dbReference>
<evidence type="ECO:0000256" key="9">
    <source>
        <dbReference type="ARBA" id="ARBA00063781"/>
    </source>
</evidence>
<keyword evidence="6" id="KW-1015">Disulfide bond</keyword>
<comment type="function">
    <text evidence="8">Binds covalently through a thioester bond to the pathogen surface resulting in pathogen clearance.</text>
</comment>